<comment type="caution">
    <text evidence="2">The sequence shown here is derived from an EMBL/GenBank/DDBJ whole genome shotgun (WGS) entry which is preliminary data.</text>
</comment>
<gene>
    <name evidence="2" type="ORF">LCGC14_2234050</name>
</gene>
<evidence type="ECO:0000256" key="1">
    <source>
        <dbReference type="SAM" id="MobiDB-lite"/>
    </source>
</evidence>
<feature type="region of interest" description="Disordered" evidence="1">
    <location>
        <begin position="1"/>
        <end position="26"/>
    </location>
</feature>
<dbReference type="AlphaFoldDB" id="A0A0F9G2D4"/>
<evidence type="ECO:0000313" key="2">
    <source>
        <dbReference type="EMBL" id="KKL57572.1"/>
    </source>
</evidence>
<dbReference type="EMBL" id="LAZR01030119">
    <property type="protein sequence ID" value="KKL57572.1"/>
    <property type="molecule type" value="Genomic_DNA"/>
</dbReference>
<accession>A0A0F9G2D4</accession>
<sequence length="162" mass="17099">MASGQTLIPIEPKNHDPAAASFATPDERNSHPVLDLALNEVAVFPLLLPRHYGGGGITIYLHYAMSSAVANDIKLETYIERIGDQQQDLDADGFAAAQNTGDITVPGTSGNVDIITSTHTNGGQMDSLAVGEGGRLKVKRIAVAGSDASGDLEIFRIEIKET</sequence>
<name>A0A0F9G2D4_9ZZZZ</name>
<proteinExistence type="predicted"/>
<protein>
    <submittedName>
        <fullName evidence="2">Uncharacterized protein</fullName>
    </submittedName>
</protein>
<reference evidence="2" key="1">
    <citation type="journal article" date="2015" name="Nature">
        <title>Complex archaea that bridge the gap between prokaryotes and eukaryotes.</title>
        <authorList>
            <person name="Spang A."/>
            <person name="Saw J.H."/>
            <person name="Jorgensen S.L."/>
            <person name="Zaremba-Niedzwiedzka K."/>
            <person name="Martijn J."/>
            <person name="Lind A.E."/>
            <person name="van Eijk R."/>
            <person name="Schleper C."/>
            <person name="Guy L."/>
            <person name="Ettema T.J."/>
        </authorList>
    </citation>
    <scope>NUCLEOTIDE SEQUENCE</scope>
</reference>
<organism evidence="2">
    <name type="scientific">marine sediment metagenome</name>
    <dbReference type="NCBI Taxonomy" id="412755"/>
    <lineage>
        <taxon>unclassified sequences</taxon>
        <taxon>metagenomes</taxon>
        <taxon>ecological metagenomes</taxon>
    </lineage>
</organism>